<keyword evidence="1" id="KW-0472">Membrane</keyword>
<organism evidence="3 4">
    <name type="scientific">Candidatus Giovannonibacteria bacterium GW2011_GWB1_47_6b</name>
    <dbReference type="NCBI Taxonomy" id="1618655"/>
    <lineage>
        <taxon>Bacteria</taxon>
        <taxon>Candidatus Giovannoniibacteriota</taxon>
    </lineage>
</organism>
<gene>
    <name evidence="3" type="ORF">UY02_C0030G0003</name>
</gene>
<feature type="domain" description="Phospholipid/glycerol acyltransferase" evidence="2">
    <location>
        <begin position="55"/>
        <end position="201"/>
    </location>
</feature>
<keyword evidence="1" id="KW-1133">Transmembrane helix</keyword>
<dbReference type="SUPFAM" id="SSF69593">
    <property type="entry name" value="Glycerol-3-phosphate (1)-acyltransferase"/>
    <property type="match status" value="1"/>
</dbReference>
<comment type="caution">
    <text evidence="3">The sequence shown here is derived from an EMBL/GenBank/DDBJ whole genome shotgun (WGS) entry which is preliminary data.</text>
</comment>
<dbReference type="InterPro" id="IPR002123">
    <property type="entry name" value="Plipid/glycerol_acylTrfase"/>
</dbReference>
<dbReference type="EMBL" id="LCOK01000030">
    <property type="protein sequence ID" value="KKU76164.1"/>
    <property type="molecule type" value="Genomic_DNA"/>
</dbReference>
<dbReference type="AlphaFoldDB" id="A0A0G1T320"/>
<dbReference type="Proteomes" id="UP000034682">
    <property type="component" value="Unassembled WGS sequence"/>
</dbReference>
<dbReference type="SMART" id="SM00563">
    <property type="entry name" value="PlsC"/>
    <property type="match status" value="1"/>
</dbReference>
<evidence type="ECO:0000313" key="3">
    <source>
        <dbReference type="EMBL" id="KKU76164.1"/>
    </source>
</evidence>
<feature type="transmembrane region" description="Helical" evidence="1">
    <location>
        <begin position="12"/>
        <end position="31"/>
    </location>
</feature>
<evidence type="ECO:0000313" key="4">
    <source>
        <dbReference type="Proteomes" id="UP000034682"/>
    </source>
</evidence>
<name>A0A0G1T320_9BACT</name>
<evidence type="ECO:0000259" key="2">
    <source>
        <dbReference type="SMART" id="SM00563"/>
    </source>
</evidence>
<reference evidence="3 4" key="1">
    <citation type="journal article" date="2015" name="Nature">
        <title>rRNA introns, odd ribosomes, and small enigmatic genomes across a large radiation of phyla.</title>
        <authorList>
            <person name="Brown C.T."/>
            <person name="Hug L.A."/>
            <person name="Thomas B.C."/>
            <person name="Sharon I."/>
            <person name="Castelle C.J."/>
            <person name="Singh A."/>
            <person name="Wilkins M.J."/>
            <person name="Williams K.H."/>
            <person name="Banfield J.F."/>
        </authorList>
    </citation>
    <scope>NUCLEOTIDE SEQUENCE [LARGE SCALE GENOMIC DNA]</scope>
</reference>
<protein>
    <recommendedName>
        <fullName evidence="2">Phospholipid/glycerol acyltransferase domain-containing protein</fullName>
    </recommendedName>
</protein>
<proteinExistence type="predicted"/>
<accession>A0A0G1T320</accession>
<dbReference type="GO" id="GO:0016746">
    <property type="term" value="F:acyltransferase activity"/>
    <property type="evidence" value="ECO:0007669"/>
    <property type="project" value="InterPro"/>
</dbReference>
<evidence type="ECO:0000256" key="1">
    <source>
        <dbReference type="SAM" id="Phobius"/>
    </source>
</evidence>
<sequence>MAWLIHKVSGLRLICTSLSIGLVGGFIFFFLKMFRVVEVRGYERWKFESKDGKGVLLLHRHSSMRETVFLPMILSREYMRHPLKSPCGTPDSKNYYDKWWFFIARPIAISVPRGNQYGQMRALREMLCALQSGRIIILAPEGGRTFKGKEFKRIDEQGRICTMPRPQDGVDLTQPIIRRFQPGVALLAHAAVVVPVWVVSGRGWSQRITIGTPFSIDSSVPREEIRDILEAAMLHTAVS</sequence>
<keyword evidence="1" id="KW-0812">Transmembrane</keyword>